<keyword evidence="8" id="KW-1185">Reference proteome</keyword>
<sequence length="371" mass="39457">MPRLGTALHLPAKGTGLPAGSGTRAATVTAPSFVSPESRAARLVVVGEQAVRAAEVVICIPARDEEALLPRCLAALAPQLSPLRAAIVLIVNNSRDATARIALAKAREWRLPLILWEGRIEAGGVGAARRLGGRLVRDRAPRCRFLLSTDADAVPAPGWIAAMAGALRWADAATGLVQPIPAELAAMPQAFHCQSALHARYLQLTEEFLSLVAPRGGQGLNLASGANFGIRFDAYEGVGGYAPLASHEDRDLLARLRTGGWRLAHAKDALVQVSMRAEGRAPDGMSSGIAQRLAGLPATDSALRPLSTLLRQPFEQTRGADPVSTSDFVTSDIAALAQWVERLSRCPTDQAREHLLWREYCATHRRPGAAS</sequence>
<proteinExistence type="predicted"/>
<protein>
    <submittedName>
        <fullName evidence="7">Glycosyl transferase family 2</fullName>
    </submittedName>
</protein>
<keyword evidence="3" id="KW-0328">Glycosyltransferase</keyword>
<evidence type="ECO:0000256" key="5">
    <source>
        <dbReference type="ARBA" id="ARBA00023136"/>
    </source>
</evidence>
<dbReference type="Proteomes" id="UP000244940">
    <property type="component" value="Unassembled WGS sequence"/>
</dbReference>
<evidence type="ECO:0000256" key="1">
    <source>
        <dbReference type="ARBA" id="ARBA00004236"/>
    </source>
</evidence>
<evidence type="ECO:0000256" key="2">
    <source>
        <dbReference type="ARBA" id="ARBA00022475"/>
    </source>
</evidence>
<dbReference type="SUPFAM" id="SSF53448">
    <property type="entry name" value="Nucleotide-diphospho-sugar transferases"/>
    <property type="match status" value="1"/>
</dbReference>
<dbReference type="AlphaFoldDB" id="A0A2U2CIK3"/>
<evidence type="ECO:0000313" key="7">
    <source>
        <dbReference type="EMBL" id="PWE31727.1"/>
    </source>
</evidence>
<comment type="caution">
    <text evidence="7">The sequence shown here is derived from an EMBL/GenBank/DDBJ whole genome shotgun (WGS) entry which is preliminary data.</text>
</comment>
<reference evidence="7 8" key="1">
    <citation type="submission" date="2018-05" db="EMBL/GenBank/DDBJ databases">
        <title>Pararhodobacter marina sp. nov., isolated from deep-sea water of the Indian Ocean.</title>
        <authorList>
            <person name="Lai Q.Sr."/>
            <person name="Liu X."/>
            <person name="Shao Z."/>
        </authorList>
    </citation>
    <scope>NUCLEOTIDE SEQUENCE [LARGE SCALE GENOMIC DNA]</scope>
    <source>
        <strain evidence="7 8">CIC4N-9</strain>
    </source>
</reference>
<dbReference type="PANTHER" id="PTHR43646">
    <property type="entry name" value="GLYCOSYLTRANSFERASE"/>
    <property type="match status" value="1"/>
</dbReference>
<gene>
    <name evidence="7" type="ORF">C4N9_01570</name>
</gene>
<dbReference type="InterPro" id="IPR029044">
    <property type="entry name" value="Nucleotide-diphossugar_trans"/>
</dbReference>
<dbReference type="PANTHER" id="PTHR43646:SF2">
    <property type="entry name" value="GLYCOSYLTRANSFERASE 2-LIKE DOMAIN-CONTAINING PROTEIN"/>
    <property type="match status" value="1"/>
</dbReference>
<dbReference type="GO" id="GO:0005886">
    <property type="term" value="C:plasma membrane"/>
    <property type="evidence" value="ECO:0007669"/>
    <property type="project" value="UniProtKB-SubCell"/>
</dbReference>
<dbReference type="Gene3D" id="3.90.550.10">
    <property type="entry name" value="Spore Coat Polysaccharide Biosynthesis Protein SpsA, Chain A"/>
    <property type="match status" value="1"/>
</dbReference>
<organism evidence="7 8">
    <name type="scientific">Pararhodobacter marinus</name>
    <dbReference type="NCBI Taxonomy" id="2184063"/>
    <lineage>
        <taxon>Bacteria</taxon>
        <taxon>Pseudomonadati</taxon>
        <taxon>Pseudomonadota</taxon>
        <taxon>Alphaproteobacteria</taxon>
        <taxon>Rhodobacterales</taxon>
        <taxon>Paracoccaceae</taxon>
        <taxon>Pararhodobacter</taxon>
    </lineage>
</organism>
<feature type="domain" description="Glycosyltransferase 2-like" evidence="6">
    <location>
        <begin position="58"/>
        <end position="235"/>
    </location>
</feature>
<evidence type="ECO:0000313" key="8">
    <source>
        <dbReference type="Proteomes" id="UP000244940"/>
    </source>
</evidence>
<accession>A0A2U2CIK3</accession>
<dbReference type="EMBL" id="QEYD01000001">
    <property type="protein sequence ID" value="PWE31727.1"/>
    <property type="molecule type" value="Genomic_DNA"/>
</dbReference>
<dbReference type="OrthoDB" id="8416156at2"/>
<comment type="subcellular location">
    <subcellularLocation>
        <location evidence="1">Cell membrane</location>
    </subcellularLocation>
</comment>
<dbReference type="Pfam" id="PF00535">
    <property type="entry name" value="Glycos_transf_2"/>
    <property type="match status" value="1"/>
</dbReference>
<keyword evidence="2" id="KW-1003">Cell membrane</keyword>
<name>A0A2U2CIK3_9RHOB</name>
<evidence type="ECO:0000259" key="6">
    <source>
        <dbReference type="Pfam" id="PF00535"/>
    </source>
</evidence>
<dbReference type="InterPro" id="IPR001173">
    <property type="entry name" value="Glyco_trans_2-like"/>
</dbReference>
<evidence type="ECO:0000256" key="3">
    <source>
        <dbReference type="ARBA" id="ARBA00022676"/>
    </source>
</evidence>
<evidence type="ECO:0000256" key="4">
    <source>
        <dbReference type="ARBA" id="ARBA00022679"/>
    </source>
</evidence>
<keyword evidence="4 7" id="KW-0808">Transferase</keyword>
<dbReference type="GO" id="GO:0016757">
    <property type="term" value="F:glycosyltransferase activity"/>
    <property type="evidence" value="ECO:0007669"/>
    <property type="project" value="UniProtKB-KW"/>
</dbReference>
<keyword evidence="5" id="KW-0472">Membrane</keyword>